<dbReference type="OrthoDB" id="2306573at2759"/>
<evidence type="ECO:0000313" key="1">
    <source>
        <dbReference type="EMBL" id="CAG8625247.1"/>
    </source>
</evidence>
<dbReference type="Proteomes" id="UP000789342">
    <property type="component" value="Unassembled WGS sequence"/>
</dbReference>
<dbReference type="InterPro" id="IPR032675">
    <property type="entry name" value="LRR_dom_sf"/>
</dbReference>
<organism evidence="1 2">
    <name type="scientific">Acaulospora morrowiae</name>
    <dbReference type="NCBI Taxonomy" id="94023"/>
    <lineage>
        <taxon>Eukaryota</taxon>
        <taxon>Fungi</taxon>
        <taxon>Fungi incertae sedis</taxon>
        <taxon>Mucoromycota</taxon>
        <taxon>Glomeromycotina</taxon>
        <taxon>Glomeromycetes</taxon>
        <taxon>Diversisporales</taxon>
        <taxon>Acaulosporaceae</taxon>
        <taxon>Acaulospora</taxon>
    </lineage>
</organism>
<accession>A0A9N9D736</accession>
<evidence type="ECO:0000313" key="2">
    <source>
        <dbReference type="Proteomes" id="UP000789342"/>
    </source>
</evidence>
<feature type="non-terminal residue" evidence="1">
    <location>
        <position position="1"/>
    </location>
</feature>
<dbReference type="Gene3D" id="3.80.10.10">
    <property type="entry name" value="Ribonuclease Inhibitor"/>
    <property type="match status" value="1"/>
</dbReference>
<reference evidence="1" key="1">
    <citation type="submission" date="2021-06" db="EMBL/GenBank/DDBJ databases">
        <authorList>
            <person name="Kallberg Y."/>
            <person name="Tangrot J."/>
            <person name="Rosling A."/>
        </authorList>
    </citation>
    <scope>NUCLEOTIDE SEQUENCE</scope>
    <source>
        <strain evidence="1">CL551</strain>
    </source>
</reference>
<proteinExistence type="predicted"/>
<dbReference type="AlphaFoldDB" id="A0A9N9D736"/>
<dbReference type="EMBL" id="CAJVPV010007985">
    <property type="protein sequence ID" value="CAG8625247.1"/>
    <property type="molecule type" value="Genomic_DNA"/>
</dbReference>
<comment type="caution">
    <text evidence="1">The sequence shown here is derived from an EMBL/GenBank/DDBJ whole genome shotgun (WGS) entry which is preliminary data.</text>
</comment>
<dbReference type="SUPFAM" id="SSF52047">
    <property type="entry name" value="RNI-like"/>
    <property type="match status" value="1"/>
</dbReference>
<sequence>EILHPYDRRYNHPQPLFQYSSHLKIFSFADIAKIIVEEWKRRNKSVNLFKKIHIERLGRIMTAIFQLVLRTSCLREIEIFDYYELRNLTIHIKKNSYLKELLRNLSKLCINLQRIEYRVKQDLDSETVDALADIITDNFQKESLTSLSLRFVNFSAISMNRIAKYTKLESMEIHSCYWATKENCEMFMQSSIQLKSLTLDTYHFEDDTLLATFIEKAGKNLLNLHIDKVSEEVVTPLSQFCPNIFKFSLFYKLQDCSIFMDYLKGSKISQLIIKSHCRSDELFIALGKHVPSSLEKLYLHCHFRPEGLGKFLLNYSKSSLNTLETLYIKYIDGHFLDYLKVIEHYAEYNALKTVMIETTVDIDEMSGLIQNIRKKGINILFQ</sequence>
<gene>
    <name evidence="1" type="ORF">AMORRO_LOCUS8843</name>
</gene>
<keyword evidence="2" id="KW-1185">Reference proteome</keyword>
<name>A0A9N9D736_9GLOM</name>
<protein>
    <submittedName>
        <fullName evidence="1">3180_t:CDS:1</fullName>
    </submittedName>
</protein>